<dbReference type="PROSITE" id="PS00329">
    <property type="entry name" value="HSP70_2"/>
    <property type="match status" value="1"/>
</dbReference>
<protein>
    <recommendedName>
        <fullName evidence="5">Heat shock protein 70</fullName>
    </recommendedName>
</protein>
<dbReference type="Gene3D" id="2.60.34.10">
    <property type="entry name" value="Substrate Binding Domain Of DNAk, Chain A, domain 1"/>
    <property type="match status" value="1"/>
</dbReference>
<gene>
    <name evidence="3" type="ORF">GSBLH_T00004078001</name>
</gene>
<dbReference type="OrthoDB" id="29851at2759"/>
<dbReference type="SUPFAM" id="SSF100920">
    <property type="entry name" value="Heat shock protein 70kD (HSP70), peptide-binding domain"/>
    <property type="match status" value="1"/>
</dbReference>
<dbReference type="InterPro" id="IPR013126">
    <property type="entry name" value="Hsp_70_fam"/>
</dbReference>
<evidence type="ECO:0000313" key="4">
    <source>
        <dbReference type="Proteomes" id="UP000008312"/>
    </source>
</evidence>
<dbReference type="GeneID" id="24921123"/>
<dbReference type="InterPro" id="IPR029047">
    <property type="entry name" value="HSP70_peptide-bd_sf"/>
</dbReference>
<dbReference type="InterPro" id="IPR043129">
    <property type="entry name" value="ATPase_NBD"/>
</dbReference>
<dbReference type="InParanoid" id="D8M8D8"/>
<name>D8M8D8_BLAHO</name>
<keyword evidence="1" id="KW-0547">Nucleotide-binding</keyword>
<dbReference type="EMBL" id="FN668683">
    <property type="protein sequence ID" value="CBK24327.2"/>
    <property type="molecule type" value="Genomic_DNA"/>
</dbReference>
<sequence length="489" mass="54895">MEDSVLSIDFGTSYTVCCFYRTGNCEFCSTDNGQHTIPSIISFDPDVSYGIDDGKSVLHHLKMLIGENFESLNNSDVDQKIFGMALVEKEDGIEVINGDKSYSVPYLITGFIQCIKEDGEKQAGRDFKDVVITVPARFTQRQRSIYIKAVEKAGLRVVKLINEPTAAVFELLSKYESIRNDVVLVYDLGGGTFDCSLVQVEDAKTITVLFSDGSNEIGCERFDELVLEYIIKEIEKKGLKCKDRAKCRRSYSSVLKDIRNAKESISKRSVDIDVSKIISGCPEFQVTITETVLYGILEPKIKETLKIVDNMLAKVKMEKSAIGYVALIGGGSLLPIVKKCVTSSFQESRVIDTANPKEIVAKGALKSYLQHDITIKSVTYYNYSLELYNGKCYTIIPRGTPIPMDKPLRKRFMPERSGQVKVETAFYQGLSDNSSENQLVKKIEFDISKLKGSKYFYIELYVDGRDMISIKAYENEPGDILYENEVSIP</sequence>
<dbReference type="GO" id="GO:0005524">
    <property type="term" value="F:ATP binding"/>
    <property type="evidence" value="ECO:0007669"/>
    <property type="project" value="UniProtKB-KW"/>
</dbReference>
<reference evidence="3" key="1">
    <citation type="submission" date="2010-02" db="EMBL/GenBank/DDBJ databases">
        <title>Sequencing and annotation of the Blastocystis hominis genome.</title>
        <authorList>
            <person name="Wincker P."/>
        </authorList>
    </citation>
    <scope>NUCLEOTIDE SEQUENCE</scope>
    <source>
        <strain evidence="3">Singapore isolate B</strain>
    </source>
</reference>
<dbReference type="Pfam" id="PF00012">
    <property type="entry name" value="HSP70"/>
    <property type="match status" value="1"/>
</dbReference>
<dbReference type="GO" id="GO:0140662">
    <property type="term" value="F:ATP-dependent protein folding chaperone"/>
    <property type="evidence" value="ECO:0007669"/>
    <property type="project" value="InterPro"/>
</dbReference>
<dbReference type="RefSeq" id="XP_012898375.1">
    <property type="nucleotide sequence ID" value="XM_013042921.1"/>
</dbReference>
<dbReference type="Gene3D" id="3.90.640.10">
    <property type="entry name" value="Actin, Chain A, domain 4"/>
    <property type="match status" value="1"/>
</dbReference>
<keyword evidence="2" id="KW-0067">ATP-binding</keyword>
<organism evidence="3">
    <name type="scientific">Blastocystis hominis</name>
    <dbReference type="NCBI Taxonomy" id="12968"/>
    <lineage>
        <taxon>Eukaryota</taxon>
        <taxon>Sar</taxon>
        <taxon>Stramenopiles</taxon>
        <taxon>Bigyra</taxon>
        <taxon>Opalozoa</taxon>
        <taxon>Opalinata</taxon>
        <taxon>Blastocystidae</taxon>
        <taxon>Blastocystis</taxon>
    </lineage>
</organism>
<dbReference type="InterPro" id="IPR018181">
    <property type="entry name" value="Heat_shock_70_CS"/>
</dbReference>
<dbReference type="Gene3D" id="3.30.420.40">
    <property type="match status" value="2"/>
</dbReference>
<dbReference type="SUPFAM" id="SSF53067">
    <property type="entry name" value="Actin-like ATPase domain"/>
    <property type="match status" value="2"/>
</dbReference>
<evidence type="ECO:0000313" key="3">
    <source>
        <dbReference type="EMBL" id="CBK24327.2"/>
    </source>
</evidence>
<dbReference type="PANTHER" id="PTHR19375">
    <property type="entry name" value="HEAT SHOCK PROTEIN 70KDA"/>
    <property type="match status" value="1"/>
</dbReference>
<evidence type="ECO:0000256" key="2">
    <source>
        <dbReference type="ARBA" id="ARBA00022840"/>
    </source>
</evidence>
<proteinExistence type="predicted"/>
<dbReference type="PRINTS" id="PR00301">
    <property type="entry name" value="HEATSHOCK70"/>
</dbReference>
<evidence type="ECO:0008006" key="5">
    <source>
        <dbReference type="Google" id="ProtNLM"/>
    </source>
</evidence>
<accession>D8M8D8</accession>
<evidence type="ECO:0000256" key="1">
    <source>
        <dbReference type="ARBA" id="ARBA00022741"/>
    </source>
</evidence>
<dbReference type="AlphaFoldDB" id="D8M8D8"/>
<dbReference type="Proteomes" id="UP000008312">
    <property type="component" value="Unassembled WGS sequence"/>
</dbReference>
<keyword evidence="4" id="KW-1185">Reference proteome</keyword>